<evidence type="ECO:0000313" key="2">
    <source>
        <dbReference type="EMBL" id="MBB4077446.1"/>
    </source>
</evidence>
<accession>A0A840E8Q7</accession>
<gene>
    <name evidence="2" type="ORF">GGR28_000047</name>
</gene>
<feature type="region of interest" description="Disordered" evidence="1">
    <location>
        <begin position="1"/>
        <end position="39"/>
    </location>
</feature>
<keyword evidence="3" id="KW-1185">Reference proteome</keyword>
<evidence type="ECO:0000256" key="1">
    <source>
        <dbReference type="SAM" id="MobiDB-lite"/>
    </source>
</evidence>
<feature type="compositionally biased region" description="Polar residues" evidence="1">
    <location>
        <begin position="1"/>
        <end position="13"/>
    </location>
</feature>
<dbReference type="AlphaFoldDB" id="A0A840E8Q7"/>
<dbReference type="Proteomes" id="UP000576209">
    <property type="component" value="Unassembled WGS sequence"/>
</dbReference>
<name>A0A840E8Q7_9BACT</name>
<feature type="compositionally biased region" description="Basic and acidic residues" evidence="1">
    <location>
        <begin position="19"/>
        <end position="35"/>
    </location>
</feature>
<dbReference type="EMBL" id="JACIFF010000001">
    <property type="protein sequence ID" value="MBB4077446.1"/>
    <property type="molecule type" value="Genomic_DNA"/>
</dbReference>
<evidence type="ECO:0000313" key="3">
    <source>
        <dbReference type="Proteomes" id="UP000576209"/>
    </source>
</evidence>
<sequence>MYNECNPSPNGTPSRPGHRLPEVVEHQSTTGEHDPPSTYAETDLASFKVFLKRNMRNQAPPAGLLDDIRARIAGIRTRK</sequence>
<comment type="caution">
    <text evidence="2">The sequence shown here is derived from an EMBL/GenBank/DDBJ whole genome shotgun (WGS) entry which is preliminary data.</text>
</comment>
<protein>
    <submittedName>
        <fullName evidence="2">Uncharacterized protein</fullName>
    </submittedName>
</protein>
<dbReference type="RefSeq" id="WP_183493710.1">
    <property type="nucleotide sequence ID" value="NZ_JACIFF010000001.1"/>
</dbReference>
<reference evidence="2 3" key="1">
    <citation type="submission" date="2020-08" db="EMBL/GenBank/DDBJ databases">
        <title>Genomic Encyclopedia of Type Strains, Phase IV (KMG-IV): sequencing the most valuable type-strain genomes for metagenomic binning, comparative biology and taxonomic classification.</title>
        <authorList>
            <person name="Goeker M."/>
        </authorList>
    </citation>
    <scope>NUCLEOTIDE SEQUENCE [LARGE SCALE GENOMIC DNA]</scope>
    <source>
        <strain evidence="2 3">DSM 105137</strain>
    </source>
</reference>
<organism evidence="2 3">
    <name type="scientific">Neolewinella aquimaris</name>
    <dbReference type="NCBI Taxonomy" id="1835722"/>
    <lineage>
        <taxon>Bacteria</taxon>
        <taxon>Pseudomonadati</taxon>
        <taxon>Bacteroidota</taxon>
        <taxon>Saprospiria</taxon>
        <taxon>Saprospirales</taxon>
        <taxon>Lewinellaceae</taxon>
        <taxon>Neolewinella</taxon>
    </lineage>
</organism>
<proteinExistence type="predicted"/>